<dbReference type="Pfam" id="PF20146">
    <property type="entry name" value="NRF"/>
    <property type="match status" value="1"/>
</dbReference>
<dbReference type="InterPro" id="IPR052728">
    <property type="entry name" value="O2_lipid_transport_reg"/>
</dbReference>
<accession>A0A6J2TRD9</accession>
<feature type="transmembrane region" description="Helical" evidence="2">
    <location>
        <begin position="639"/>
        <end position="656"/>
    </location>
</feature>
<keyword evidence="6" id="KW-1185">Reference proteome</keyword>
<dbReference type="GeneID" id="115627164"/>
<name>A0A6J2TRD9_DROLE</name>
<dbReference type="AlphaFoldDB" id="A0A6J2TRD9"/>
<dbReference type="Proteomes" id="UP000504634">
    <property type="component" value="Unplaced"/>
</dbReference>
<gene>
    <name evidence="7" type="primary">LOC115627164</name>
</gene>
<dbReference type="PANTHER" id="PTHR11161">
    <property type="entry name" value="O-ACYLTRANSFERASE"/>
    <property type="match status" value="1"/>
</dbReference>
<dbReference type="InterPro" id="IPR002656">
    <property type="entry name" value="Acyl_transf_3_dom"/>
</dbReference>
<dbReference type="PANTHER" id="PTHR11161:SF71">
    <property type="entry name" value="NOSE RESISTANT-TO-FLUOXETINE PROTEIN N-TERMINAL DOMAIN-CONTAINING PROTEIN"/>
    <property type="match status" value="1"/>
</dbReference>
<proteinExistence type="predicted"/>
<feature type="transmembrane region" description="Helical" evidence="2">
    <location>
        <begin position="393"/>
        <end position="413"/>
    </location>
</feature>
<feature type="transmembrane region" description="Helical" evidence="2">
    <location>
        <begin position="676"/>
        <end position="694"/>
    </location>
</feature>
<evidence type="ECO:0000256" key="2">
    <source>
        <dbReference type="SAM" id="Phobius"/>
    </source>
</evidence>
<feature type="transmembrane region" description="Helical" evidence="2">
    <location>
        <begin position="235"/>
        <end position="260"/>
    </location>
</feature>
<keyword evidence="2" id="KW-0472">Membrane</keyword>
<dbReference type="GO" id="GO:0016747">
    <property type="term" value="F:acyltransferase activity, transferring groups other than amino-acyl groups"/>
    <property type="evidence" value="ECO:0007669"/>
    <property type="project" value="InterPro"/>
</dbReference>
<feature type="transmembrane region" description="Helical" evidence="2">
    <location>
        <begin position="312"/>
        <end position="333"/>
    </location>
</feature>
<feature type="region of interest" description="Disordered" evidence="1">
    <location>
        <begin position="715"/>
        <end position="738"/>
    </location>
</feature>
<dbReference type="InterPro" id="IPR006621">
    <property type="entry name" value="Nose-resist-to-fluoxetine_N"/>
</dbReference>
<evidence type="ECO:0000256" key="3">
    <source>
        <dbReference type="SAM" id="SignalP"/>
    </source>
</evidence>
<evidence type="ECO:0000313" key="7">
    <source>
        <dbReference type="RefSeq" id="XP_030378609.1"/>
    </source>
</evidence>
<organism evidence="6 7">
    <name type="scientific">Drosophila lebanonensis</name>
    <name type="common">Fruit fly</name>
    <name type="synonym">Scaptodrosophila lebanonensis</name>
    <dbReference type="NCBI Taxonomy" id="7225"/>
    <lineage>
        <taxon>Eukaryota</taxon>
        <taxon>Metazoa</taxon>
        <taxon>Ecdysozoa</taxon>
        <taxon>Arthropoda</taxon>
        <taxon>Hexapoda</taxon>
        <taxon>Insecta</taxon>
        <taxon>Pterygota</taxon>
        <taxon>Neoptera</taxon>
        <taxon>Endopterygota</taxon>
        <taxon>Diptera</taxon>
        <taxon>Brachycera</taxon>
        <taxon>Muscomorpha</taxon>
        <taxon>Ephydroidea</taxon>
        <taxon>Drosophilidae</taxon>
        <taxon>Scaptodrosophila</taxon>
    </lineage>
</organism>
<feature type="transmembrane region" description="Helical" evidence="2">
    <location>
        <begin position="608"/>
        <end position="627"/>
    </location>
</feature>
<protein>
    <submittedName>
        <fullName evidence="7">Nose resistant to fluoxetine protein 6-like isoform X1</fullName>
    </submittedName>
</protein>
<feature type="transmembrane region" description="Helical" evidence="2">
    <location>
        <begin position="486"/>
        <end position="504"/>
    </location>
</feature>
<dbReference type="Pfam" id="PF01757">
    <property type="entry name" value="Acyl_transf_3"/>
    <property type="match status" value="1"/>
</dbReference>
<keyword evidence="2" id="KW-0812">Transmembrane</keyword>
<feature type="domain" description="Nose resistant-to-fluoxetine protein N-terminal" evidence="5">
    <location>
        <begin position="82"/>
        <end position="204"/>
    </location>
</feature>
<evidence type="ECO:0000259" key="5">
    <source>
        <dbReference type="Pfam" id="PF20146"/>
    </source>
</evidence>
<feature type="transmembrane region" description="Helical" evidence="2">
    <location>
        <begin position="565"/>
        <end position="588"/>
    </location>
</feature>
<evidence type="ECO:0000259" key="4">
    <source>
        <dbReference type="Pfam" id="PF01757"/>
    </source>
</evidence>
<feature type="transmembrane region" description="Helical" evidence="2">
    <location>
        <begin position="457"/>
        <end position="477"/>
    </location>
</feature>
<dbReference type="OrthoDB" id="10006435at2759"/>
<feature type="chain" id="PRO_5026948059" evidence="3">
    <location>
        <begin position="22"/>
        <end position="738"/>
    </location>
</feature>
<keyword evidence="3" id="KW-0732">Signal</keyword>
<evidence type="ECO:0000313" key="6">
    <source>
        <dbReference type="Proteomes" id="UP000504634"/>
    </source>
</evidence>
<feature type="transmembrane region" description="Helical" evidence="2">
    <location>
        <begin position="535"/>
        <end position="553"/>
    </location>
</feature>
<sequence>MNVRPWLIMLFAGGLGSLAQPQIPSDMKTFNIVEWRSDKNENFSADLHKNPQLVAEKRGYPFTKTELELYAESIKLVKNENCRRDLNATLRGIINANPWATALYDATVKSAVGIESAVLHQFGHYDQCLNQHKFVDRQRYSDNTDVPSVRAQYCLVSVYINGLNVHDINSRATQQTPHQDPGQITESFWGVCVPDSCGIDDINIHLSNWLQHEVVGDPSLCQTTDSTSLQMSKAMFVYACIILFFVLLSVLSTLYHAYLLTFRATDDKMTAKEGNQTLIMALLSFSIIENTKKLFQASKDQLGLNSINGIKALAMLLILAGHALSFILGGPMYNSKFINEQLRLPTFSFLTNSLLFVDTFLLLSGFLFCRILLIELERRRGKLNVLVLYVARYIRLTPAYMAIIGFYMTWFPYVGSGPIWKQRISLEQQRCQSSWWLNILYINNYINTDLLCMFQSWYLSVDSQLFFVAPIVIYITYRSRLIGLRLLYALVVITAAIPFAVTYVEQLDPTLMVYADEVHDLARNDFYIKSYIKTHMRASAYIIGLLVGYLVHVMQEKRITLSPQLVRYIWLSAVFIGVGSMYGVTRFYVVPYTVVESSLYAGFHKLGWNFAVGWLVLAVTTGHAGWLQRALSIRAFAPISRLTYCAYLSNGIVELYHMASIRQPNYMGYLSLTNDVFSHMLDTFLLAVVVCLLFESPIHALERILLRSYGGRETGHGSHNCAKQGKETTPNTSEEQLP</sequence>
<keyword evidence="2" id="KW-1133">Transmembrane helix</keyword>
<feature type="signal peptide" evidence="3">
    <location>
        <begin position="1"/>
        <end position="21"/>
    </location>
</feature>
<feature type="compositionally biased region" description="Polar residues" evidence="1">
    <location>
        <begin position="727"/>
        <end position="738"/>
    </location>
</feature>
<reference evidence="7" key="1">
    <citation type="submission" date="2025-08" db="UniProtKB">
        <authorList>
            <consortium name="RefSeq"/>
        </authorList>
    </citation>
    <scope>IDENTIFICATION</scope>
    <source>
        <strain evidence="7">11010-0011.00</strain>
        <tissue evidence="7">Whole body</tissue>
    </source>
</reference>
<feature type="transmembrane region" description="Helical" evidence="2">
    <location>
        <begin position="353"/>
        <end position="373"/>
    </location>
</feature>
<dbReference type="RefSeq" id="XP_030378609.1">
    <property type="nucleotide sequence ID" value="XM_030522749.1"/>
</dbReference>
<evidence type="ECO:0000256" key="1">
    <source>
        <dbReference type="SAM" id="MobiDB-lite"/>
    </source>
</evidence>
<feature type="domain" description="Acyltransferase 3" evidence="4">
    <location>
        <begin position="305"/>
        <end position="693"/>
    </location>
</feature>